<dbReference type="Proteomes" id="UP000324383">
    <property type="component" value="Unassembled WGS sequence"/>
</dbReference>
<sequence length="628" mass="71367">MKLSQVFFTSSGLATCIPPSRKNRISDITALSLLLRGGIFTICCLFVKSHLLLAQDNGAFRYILNSETDNLRRIYWDVYNGDNLSLAVDTSVIIDTQKPVQKIVIAGNKRAALGKSKKKHIISSGLLLKPSDADSITVRLSYKSENLSNPVFITQYMDDEGDVISSDTTILLKDTGWTIAKAIHPLRNVRFLRFEFQLQSDNVKGNSALFLDDIQLSMNKDQLYSSISDADSHYKIKKKKLKDLDVSEEKRYGPISELRTKKIVALGESVHGSQTIEKAAIDILKYRVTHGNCKLILIELPLDEMLSVNQYVRGNEAFHLDSIVKYGVISQSVYSKNMLGFFEWVKEYNKTADKKVRVLGFDVNIEDLPVYNLNLFDYLRKTNKLEAEDEICKRLAAITFYHNDVVKALKEVAAEKKIRLDPTELNMIGHYHQQLYRLHSSDDKFIIRDSIMYENIRYLTGLLCAPDEAVTFYGHLGHICNNRFRASWSFNDQSCGGLLKNLFKNDFFSIGFFVGNGENTTINNFNFMVNELPCPYSLSLESKLNISNHRYFFTNSASLPKGPLYMRVGSISANNRFFIGYPHLLMDGIVYLSQSKPSDVIRPEVSFGEKAVPKMLQLRQYLKLLPGN</sequence>
<name>A0A5D3EMG4_9BACE</name>
<dbReference type="CDD" id="cd14728">
    <property type="entry name" value="Ere-like"/>
    <property type="match status" value="1"/>
</dbReference>
<dbReference type="Gene3D" id="1.20.1440.30">
    <property type="entry name" value="Biosynthetic Protein domain"/>
    <property type="match status" value="1"/>
</dbReference>
<dbReference type="Gene3D" id="3.30.1870.10">
    <property type="entry name" value="EreA-like, domain 2"/>
    <property type="match status" value="1"/>
</dbReference>
<gene>
    <name evidence="1" type="ORF">FNJ60_03490</name>
</gene>
<dbReference type="PANTHER" id="PTHR31299:SF0">
    <property type="entry name" value="ESTERASE, PUTATIVE (AFU_ORTHOLOGUE AFUA_1G05850)-RELATED"/>
    <property type="match status" value="1"/>
</dbReference>
<reference evidence="1 2" key="1">
    <citation type="submission" date="2019-07" db="EMBL/GenBank/DDBJ databases">
        <title>Draft Genome Sequences of Bacteroides pyogenes Strains Isolated from the Uterus Holstein Dairy Cows with Metritis.</title>
        <authorList>
            <person name="Cunha F."/>
            <person name="Galvao K.N."/>
            <person name="Jeon S.J."/>
            <person name="Jeong K.C."/>
        </authorList>
    </citation>
    <scope>NUCLEOTIDE SEQUENCE [LARGE SCALE GENOMIC DNA]</scope>
    <source>
        <strain evidence="1 2">KG-31</strain>
    </source>
</reference>
<keyword evidence="2" id="KW-1185">Reference proteome</keyword>
<dbReference type="GO" id="GO:0046677">
    <property type="term" value="P:response to antibiotic"/>
    <property type="evidence" value="ECO:0007669"/>
    <property type="project" value="InterPro"/>
</dbReference>
<organism evidence="1 2">
    <name type="scientific">Bacteroides pyogenes</name>
    <dbReference type="NCBI Taxonomy" id="310300"/>
    <lineage>
        <taxon>Bacteria</taxon>
        <taxon>Pseudomonadati</taxon>
        <taxon>Bacteroidota</taxon>
        <taxon>Bacteroidia</taxon>
        <taxon>Bacteroidales</taxon>
        <taxon>Bacteroidaceae</taxon>
        <taxon>Bacteroides</taxon>
    </lineage>
</organism>
<dbReference type="Pfam" id="PF05139">
    <property type="entry name" value="Erythro_esteras"/>
    <property type="match status" value="1"/>
</dbReference>
<dbReference type="PANTHER" id="PTHR31299">
    <property type="entry name" value="ESTERASE, PUTATIVE (AFU_ORTHOLOGUE AFUA_1G05850)-RELATED"/>
    <property type="match status" value="1"/>
</dbReference>
<dbReference type="InterPro" id="IPR052036">
    <property type="entry name" value="Hydrolase/PRTase-associated"/>
</dbReference>
<comment type="caution">
    <text evidence="1">The sequence shown here is derived from an EMBL/GenBank/DDBJ whole genome shotgun (WGS) entry which is preliminary data.</text>
</comment>
<dbReference type="SUPFAM" id="SSF159501">
    <property type="entry name" value="EreA/ChaN-like"/>
    <property type="match status" value="1"/>
</dbReference>
<dbReference type="InterPro" id="IPR007815">
    <property type="entry name" value="Emycin_Estase"/>
</dbReference>
<dbReference type="RefSeq" id="WP_148727610.1">
    <property type="nucleotide sequence ID" value="NZ_CP197398.1"/>
</dbReference>
<evidence type="ECO:0000313" key="2">
    <source>
        <dbReference type="Proteomes" id="UP000324383"/>
    </source>
</evidence>
<dbReference type="Gene3D" id="3.40.1660.10">
    <property type="entry name" value="EreA-like (biosynthetic domain)"/>
    <property type="match status" value="1"/>
</dbReference>
<dbReference type="AlphaFoldDB" id="A0A5D3EMG4"/>
<proteinExistence type="predicted"/>
<protein>
    <submittedName>
        <fullName evidence="1">Erythromycin esterase family protein</fullName>
    </submittedName>
</protein>
<accession>A0A5D3EMG4</accession>
<evidence type="ECO:0000313" key="1">
    <source>
        <dbReference type="EMBL" id="TYK34837.1"/>
    </source>
</evidence>
<dbReference type="EMBL" id="VKLW01000005">
    <property type="protein sequence ID" value="TYK34837.1"/>
    <property type="molecule type" value="Genomic_DNA"/>
</dbReference>